<dbReference type="AlphaFoldDB" id="A0A183ISJ6"/>
<reference evidence="3" key="1">
    <citation type="submission" date="2016-06" db="UniProtKB">
        <authorList>
            <consortium name="WormBaseParasite"/>
        </authorList>
    </citation>
    <scope>IDENTIFICATION</scope>
</reference>
<dbReference type="Proteomes" id="UP000270296">
    <property type="component" value="Unassembled WGS sequence"/>
</dbReference>
<proteinExistence type="predicted"/>
<sequence>MSTVNLARSKTSSLQLFQDVPGAGIDALLVTTCKLTLTVSLIVCEQFCAFALQCLKEGLNGKLCSLAAGMY</sequence>
<protein>
    <submittedName>
        <fullName evidence="1 3">Uncharacterized protein</fullName>
    </submittedName>
</protein>
<keyword evidence="2" id="KW-1185">Reference proteome</keyword>
<reference evidence="1 2" key="2">
    <citation type="submission" date="2018-11" db="EMBL/GenBank/DDBJ databases">
        <authorList>
            <consortium name="Pathogen Informatics"/>
        </authorList>
    </citation>
    <scope>NUCLEOTIDE SEQUENCE [LARGE SCALE GENOMIC DNA]</scope>
</reference>
<organism evidence="3">
    <name type="scientific">Soboliphyme baturini</name>
    <dbReference type="NCBI Taxonomy" id="241478"/>
    <lineage>
        <taxon>Eukaryota</taxon>
        <taxon>Metazoa</taxon>
        <taxon>Ecdysozoa</taxon>
        <taxon>Nematoda</taxon>
        <taxon>Enoplea</taxon>
        <taxon>Dorylaimia</taxon>
        <taxon>Dioctophymatida</taxon>
        <taxon>Dioctophymatoidea</taxon>
        <taxon>Soboliphymatidae</taxon>
        <taxon>Soboliphyme</taxon>
    </lineage>
</organism>
<evidence type="ECO:0000313" key="1">
    <source>
        <dbReference type="EMBL" id="VDP10370.1"/>
    </source>
</evidence>
<dbReference type="WBParaSite" id="SBAD_0000685001-mRNA-1">
    <property type="protein sequence ID" value="SBAD_0000685001-mRNA-1"/>
    <property type="gene ID" value="SBAD_0000685001"/>
</dbReference>
<gene>
    <name evidence="1" type="ORF">SBAD_LOCUS6593</name>
</gene>
<evidence type="ECO:0000313" key="3">
    <source>
        <dbReference type="WBParaSite" id="SBAD_0000685001-mRNA-1"/>
    </source>
</evidence>
<accession>A0A183ISJ6</accession>
<dbReference type="EMBL" id="UZAM01009883">
    <property type="protein sequence ID" value="VDP10370.1"/>
    <property type="molecule type" value="Genomic_DNA"/>
</dbReference>
<name>A0A183ISJ6_9BILA</name>
<evidence type="ECO:0000313" key="2">
    <source>
        <dbReference type="Proteomes" id="UP000270296"/>
    </source>
</evidence>